<name>A0A0A9GYR8_ARUDO</name>
<proteinExistence type="predicted"/>
<reference evidence="1" key="1">
    <citation type="submission" date="2014-09" db="EMBL/GenBank/DDBJ databases">
        <authorList>
            <person name="Magalhaes I.L.F."/>
            <person name="Oliveira U."/>
            <person name="Santos F.R."/>
            <person name="Vidigal T.H.D.A."/>
            <person name="Brescovit A.D."/>
            <person name="Santos A.J."/>
        </authorList>
    </citation>
    <scope>NUCLEOTIDE SEQUENCE</scope>
    <source>
        <tissue evidence="1">Shoot tissue taken approximately 20 cm above the soil surface</tissue>
    </source>
</reference>
<accession>A0A0A9GYR8</accession>
<sequence length="27" mass="3135">MTGNRSAPCHAYQNGTSIMFYPFYYTL</sequence>
<dbReference type="EMBL" id="GBRH01169207">
    <property type="protein sequence ID" value="JAE28689.1"/>
    <property type="molecule type" value="Transcribed_RNA"/>
</dbReference>
<reference evidence="1" key="2">
    <citation type="journal article" date="2015" name="Data Brief">
        <title>Shoot transcriptome of the giant reed, Arundo donax.</title>
        <authorList>
            <person name="Barrero R.A."/>
            <person name="Guerrero F.D."/>
            <person name="Moolhuijzen P."/>
            <person name="Goolsby J.A."/>
            <person name="Tidwell J."/>
            <person name="Bellgard S.E."/>
            <person name="Bellgard M.I."/>
        </authorList>
    </citation>
    <scope>NUCLEOTIDE SEQUENCE</scope>
    <source>
        <tissue evidence="1">Shoot tissue taken approximately 20 cm above the soil surface</tissue>
    </source>
</reference>
<evidence type="ECO:0000313" key="1">
    <source>
        <dbReference type="EMBL" id="JAE28689.1"/>
    </source>
</evidence>
<dbReference type="AlphaFoldDB" id="A0A0A9GYR8"/>
<organism evidence="1">
    <name type="scientific">Arundo donax</name>
    <name type="common">Giant reed</name>
    <name type="synonym">Donax arundinaceus</name>
    <dbReference type="NCBI Taxonomy" id="35708"/>
    <lineage>
        <taxon>Eukaryota</taxon>
        <taxon>Viridiplantae</taxon>
        <taxon>Streptophyta</taxon>
        <taxon>Embryophyta</taxon>
        <taxon>Tracheophyta</taxon>
        <taxon>Spermatophyta</taxon>
        <taxon>Magnoliopsida</taxon>
        <taxon>Liliopsida</taxon>
        <taxon>Poales</taxon>
        <taxon>Poaceae</taxon>
        <taxon>PACMAD clade</taxon>
        <taxon>Arundinoideae</taxon>
        <taxon>Arundineae</taxon>
        <taxon>Arundo</taxon>
    </lineage>
</organism>
<protein>
    <submittedName>
        <fullName evidence="1">Uncharacterized protein</fullName>
    </submittedName>
</protein>